<dbReference type="Proteomes" id="UP000785171">
    <property type="component" value="Unassembled WGS sequence"/>
</dbReference>
<organism evidence="4 7">
    <name type="scientific">Phytophthora kernoviae</name>
    <dbReference type="NCBI Taxonomy" id="325452"/>
    <lineage>
        <taxon>Eukaryota</taxon>
        <taxon>Sar</taxon>
        <taxon>Stramenopiles</taxon>
        <taxon>Oomycota</taxon>
        <taxon>Peronosporomycetes</taxon>
        <taxon>Peronosporales</taxon>
        <taxon>Peronosporaceae</taxon>
        <taxon>Phytophthora</taxon>
    </lineage>
</organism>
<dbReference type="PANTHER" id="PTHR43081:SF1">
    <property type="entry name" value="ADENYLATE CYCLASE, TERMINAL-DIFFERENTIATION SPECIFIC"/>
    <property type="match status" value="1"/>
</dbReference>
<dbReference type="InterPro" id="IPR050697">
    <property type="entry name" value="Adenylyl/Guanylyl_Cyclase_3/4"/>
</dbReference>
<keyword evidence="1" id="KW-0472">Membrane</keyword>
<keyword evidence="1" id="KW-1133">Transmembrane helix</keyword>
<dbReference type="Gene3D" id="3.30.70.1230">
    <property type="entry name" value="Nucleotide cyclase"/>
    <property type="match status" value="1"/>
</dbReference>
<accession>A0A3R7MY04</accession>
<feature type="transmembrane region" description="Helical" evidence="1">
    <location>
        <begin position="290"/>
        <end position="308"/>
    </location>
</feature>
<feature type="transmembrane region" description="Helical" evidence="1">
    <location>
        <begin position="160"/>
        <end position="185"/>
    </location>
</feature>
<dbReference type="PROSITE" id="PS50125">
    <property type="entry name" value="GUANYLATE_CYCLASE_2"/>
    <property type="match status" value="1"/>
</dbReference>
<reference evidence="3" key="1">
    <citation type="journal article" date="2015" name="Genom Data">
        <title>Genome sequences of six Phytophthora species associated with forests in New Zealand.</title>
        <authorList>
            <person name="Studholme D.J."/>
            <person name="McDougal R.L."/>
            <person name="Sambles C."/>
            <person name="Hansen E."/>
            <person name="Hardy G."/>
            <person name="Grant M."/>
            <person name="Ganley R.J."/>
            <person name="Williams N.M."/>
        </authorList>
    </citation>
    <scope>NUCLEOTIDE SEQUENCE</scope>
    <source>
        <strain evidence="3">NZFS 2646</strain>
    </source>
</reference>
<dbReference type="InterPro" id="IPR001054">
    <property type="entry name" value="A/G_cyclase"/>
</dbReference>
<feature type="transmembrane region" description="Helical" evidence="1">
    <location>
        <begin position="206"/>
        <end position="227"/>
    </location>
</feature>
<feature type="transmembrane region" description="Helical" evidence="1">
    <location>
        <begin position="239"/>
        <end position="263"/>
    </location>
</feature>
<dbReference type="Proteomes" id="UP000285883">
    <property type="component" value="Unassembled WGS sequence"/>
</dbReference>
<dbReference type="EMBL" id="MAYM02000046">
    <property type="protein sequence ID" value="RLN46533.1"/>
    <property type="molecule type" value="Genomic_DNA"/>
</dbReference>
<evidence type="ECO:0000313" key="5">
    <source>
        <dbReference type="EMBL" id="RLN74913.1"/>
    </source>
</evidence>
<reference evidence="6 7" key="2">
    <citation type="submission" date="2018-07" db="EMBL/GenBank/DDBJ databases">
        <title>Genome sequencing of oomycete isolates from Chile give support for New Zealand origin for Phytophthora kernoviae and make available the first Nothophytophthora sp. genome.</title>
        <authorList>
            <person name="Studholme D.J."/>
            <person name="Sanfuentes E."/>
            <person name="Panda P."/>
            <person name="Hill R."/>
            <person name="Sambles C."/>
            <person name="Grant M."/>
            <person name="Williams N.M."/>
            <person name="Mcdougal R.L."/>
        </authorList>
    </citation>
    <scope>NUCLEOTIDE SEQUENCE [LARGE SCALE GENOMIC DNA]</scope>
    <source>
        <strain evidence="4">Chile2</strain>
        <strain evidence="5">Chile4</strain>
    </source>
</reference>
<dbReference type="Proteomes" id="UP000285624">
    <property type="component" value="Unassembled WGS sequence"/>
</dbReference>
<name>A0A3R7MY04_9STRA</name>
<dbReference type="GO" id="GO:0035556">
    <property type="term" value="P:intracellular signal transduction"/>
    <property type="evidence" value="ECO:0007669"/>
    <property type="project" value="InterPro"/>
</dbReference>
<dbReference type="Pfam" id="PF00211">
    <property type="entry name" value="Guanylate_cyc"/>
    <property type="match status" value="1"/>
</dbReference>
<dbReference type="EMBL" id="MBDN02000487">
    <property type="protein sequence ID" value="RLN74913.1"/>
    <property type="molecule type" value="Genomic_DNA"/>
</dbReference>
<evidence type="ECO:0000313" key="6">
    <source>
        <dbReference type="Proteomes" id="UP000285624"/>
    </source>
</evidence>
<dbReference type="GO" id="GO:0009190">
    <property type="term" value="P:cyclic nucleotide biosynthetic process"/>
    <property type="evidence" value="ECO:0007669"/>
    <property type="project" value="InterPro"/>
</dbReference>
<dbReference type="EMBL" id="JPWV03000476">
    <property type="protein sequence ID" value="KAG2510672.1"/>
    <property type="molecule type" value="Genomic_DNA"/>
</dbReference>
<feature type="transmembrane region" description="Helical" evidence="1">
    <location>
        <begin position="328"/>
        <end position="348"/>
    </location>
</feature>
<proteinExistence type="predicted"/>
<dbReference type="InterPro" id="IPR029787">
    <property type="entry name" value="Nucleotide_cyclase"/>
</dbReference>
<gene>
    <name evidence="4" type="ORF">BBI17_008549</name>
    <name evidence="5" type="ORF">BBO99_00008672</name>
    <name evidence="3" type="ORF">JM16_006983</name>
</gene>
<feature type="domain" description="Guanylate cyclase" evidence="2">
    <location>
        <begin position="388"/>
        <end position="531"/>
    </location>
</feature>
<sequence length="615" mass="68453">MGIHDAVGSEGSLIQDVHVVTGKLTYTGVSEVIANEIGDLGSGGQILITKRVAEWLFEHSSQVTMTFIIDPVCAYSIPKLNTMLDVFQVVPKALTMRFLFLTFFIYLWLFTLGRLAYYMWVLTLPKNQFVDSVNETPLTPGELDKLGIYITLDIAASTKAAVTCVLCFCDIMHFAVAFWVLPLTYELTKIAANSMDRGIAKEQAKIKFYMIGGHALIAMFLVTEIVLTVIHGGYSLTTYRLVICIYIITIITIAYMVALLFILRCKGRDVEPVDGHFEASPVYLRLKRILIVYAAMAFQFEVTSLYVYSSSDIHDGVLLRYIGVSQVIYNATGLALALLTGCSLPCMVRSARYLLPRDLEIELLPTETLSPGLSYVDGAEVAPILNPVFVVTDIESSSALWAEGDGGVMQRATQVHDDLLRRILTLYRGYEITTAGDSFQLAFHTIREAVSYCLDVQMELLAAPWPKELYGLVPGTRKVRSGTRFIFRGLRVRMGIHDADPTDGSLVHCRHTVTGKMTYTGAAMEIATEIGDLGEGGQILVTKRIAQWLDSNTWLFGHSPFVVDRLRDYAIPHINAHLELFQVLPEQLAKRRKLFETSNKFSDKCSTATLQVDSP</sequence>
<evidence type="ECO:0000256" key="1">
    <source>
        <dbReference type="SAM" id="Phobius"/>
    </source>
</evidence>
<feature type="transmembrane region" description="Helical" evidence="1">
    <location>
        <begin position="98"/>
        <end position="120"/>
    </location>
</feature>
<evidence type="ECO:0000259" key="2">
    <source>
        <dbReference type="PROSITE" id="PS50125"/>
    </source>
</evidence>
<dbReference type="SUPFAM" id="SSF55073">
    <property type="entry name" value="Nucleotide cyclase"/>
    <property type="match status" value="1"/>
</dbReference>
<keyword evidence="1" id="KW-0812">Transmembrane</keyword>
<evidence type="ECO:0000313" key="7">
    <source>
        <dbReference type="Proteomes" id="UP000285883"/>
    </source>
</evidence>
<dbReference type="AlphaFoldDB" id="A0A3R7MY04"/>
<dbReference type="STRING" id="325452.A0A3R7MY04"/>
<evidence type="ECO:0000313" key="4">
    <source>
        <dbReference type="EMBL" id="RLN46533.1"/>
    </source>
</evidence>
<dbReference type="SMART" id="SM00044">
    <property type="entry name" value="CYCc"/>
    <property type="match status" value="1"/>
</dbReference>
<evidence type="ECO:0000313" key="3">
    <source>
        <dbReference type="EMBL" id="KAG2510672.1"/>
    </source>
</evidence>
<dbReference type="PANTHER" id="PTHR43081">
    <property type="entry name" value="ADENYLATE CYCLASE, TERMINAL-DIFFERENTIATION SPECIFIC-RELATED"/>
    <property type="match status" value="1"/>
</dbReference>
<protein>
    <recommendedName>
        <fullName evidence="2">Guanylate cyclase domain-containing protein</fullName>
    </recommendedName>
</protein>
<comment type="caution">
    <text evidence="4">The sequence shown here is derived from an EMBL/GenBank/DDBJ whole genome shotgun (WGS) entry which is preliminary data.</text>
</comment>
<reference evidence="3" key="3">
    <citation type="submission" date="2020-06" db="EMBL/GenBank/DDBJ databases">
        <authorList>
            <person name="Studholme D.J."/>
        </authorList>
    </citation>
    <scope>NUCLEOTIDE SEQUENCE</scope>
    <source>
        <strain evidence="3">NZFS 2646</strain>
    </source>
</reference>
<keyword evidence="6" id="KW-1185">Reference proteome</keyword>